<evidence type="ECO:0000313" key="2">
    <source>
        <dbReference type="Proteomes" id="UP000245252"/>
    </source>
</evidence>
<gene>
    <name evidence="1" type="ORF">DEM27_15455</name>
</gene>
<accession>A0A2U2DQK9</accession>
<organism evidence="1 2">
    <name type="scientific">Metarhizobium album</name>
    <dbReference type="NCBI Taxonomy" id="2182425"/>
    <lineage>
        <taxon>Bacteria</taxon>
        <taxon>Pseudomonadati</taxon>
        <taxon>Pseudomonadota</taxon>
        <taxon>Alphaproteobacteria</taxon>
        <taxon>Hyphomicrobiales</taxon>
        <taxon>Rhizobiaceae</taxon>
        <taxon>Metarhizobium</taxon>
    </lineage>
</organism>
<evidence type="ECO:0000313" key="1">
    <source>
        <dbReference type="EMBL" id="PWE55594.1"/>
    </source>
</evidence>
<dbReference type="Proteomes" id="UP000245252">
    <property type="component" value="Unassembled WGS sequence"/>
</dbReference>
<protein>
    <submittedName>
        <fullName evidence="1">Uncharacterized protein</fullName>
    </submittedName>
</protein>
<sequence length="114" mass="13093">MPEIRGGDSLWPILMEPDDIISVKEAMFRADLDHKAVRRLCKMHAIARQTGRSAPLQISGPAFEMVISGDMVALELLRANRRDHPRVQRYFDHLGISHLQARERKEKLGKRDHS</sequence>
<comment type="caution">
    <text evidence="1">The sequence shown here is derived from an EMBL/GenBank/DDBJ whole genome shotgun (WGS) entry which is preliminary data.</text>
</comment>
<name>A0A2U2DQK9_9HYPH</name>
<dbReference type="AlphaFoldDB" id="A0A2U2DQK9"/>
<keyword evidence="2" id="KW-1185">Reference proteome</keyword>
<dbReference type="OrthoDB" id="7906624at2"/>
<reference evidence="1 2" key="1">
    <citation type="submission" date="2018-05" db="EMBL/GenBank/DDBJ databases">
        <title>The draft genome of strain NS-104.</title>
        <authorList>
            <person name="Hang P."/>
            <person name="Jiang J."/>
        </authorList>
    </citation>
    <scope>NUCLEOTIDE SEQUENCE [LARGE SCALE GENOMIC DNA]</scope>
    <source>
        <strain evidence="1 2">NS-104</strain>
    </source>
</reference>
<dbReference type="EMBL" id="QFBC01000006">
    <property type="protein sequence ID" value="PWE55594.1"/>
    <property type="molecule type" value="Genomic_DNA"/>
</dbReference>
<proteinExistence type="predicted"/>